<keyword evidence="3" id="KW-1185">Reference proteome</keyword>
<sequence length="133" mass="14869">MNGRKPIICVAGFGEMGKRFALEIAKNLEIAKKYKVLVYDAKPELMIELPSGITKLSSLSNLFAHSTIVVGCTSKDITESNAVQEVVQYSQTPKWLFSLSSGDKEFLSIFKINTNFLLKAMTLSQRIFMQTLQ</sequence>
<dbReference type="Proteomes" id="UP000063965">
    <property type="component" value="Chromosome"/>
</dbReference>
<dbReference type="EMBL" id="CP011126">
    <property type="protein sequence ID" value="AKQ33469.1"/>
    <property type="molecule type" value="Genomic_DNA"/>
</dbReference>
<protein>
    <submittedName>
        <fullName evidence="2">Uncharacterized protein</fullName>
    </submittedName>
</protein>
<accession>A0ABM5UUB9</accession>
<dbReference type="EMBL" id="CP011126">
    <property type="protein sequence ID" value="AKQ33382.1"/>
    <property type="molecule type" value="Genomic_DNA"/>
</dbReference>
<gene>
    <name evidence="1" type="ORF">CleRT_04380</name>
    <name evidence="2" type="ORF">CleRT_05820</name>
</gene>
<evidence type="ECO:0000313" key="2">
    <source>
        <dbReference type="EMBL" id="AKQ33469.1"/>
    </source>
</evidence>
<proteinExistence type="predicted"/>
<organism evidence="2 3">
    <name type="scientific">Candidatus Coxiella mudrowiae</name>
    <dbReference type="NCBI Taxonomy" id="2054173"/>
    <lineage>
        <taxon>Bacteria</taxon>
        <taxon>Pseudomonadati</taxon>
        <taxon>Pseudomonadota</taxon>
        <taxon>Gammaproteobacteria</taxon>
        <taxon>Legionellales</taxon>
        <taxon>Coxiellaceae</taxon>
        <taxon>Coxiella</taxon>
    </lineage>
</organism>
<dbReference type="InterPro" id="IPR036291">
    <property type="entry name" value="NAD(P)-bd_dom_sf"/>
</dbReference>
<reference evidence="2 3" key="1">
    <citation type="journal article" date="2015" name="Genome Biol. Evol.">
        <title>Distinctive Genome Reduction Rates Revealed by Genomic Analyses of Two Coxiella-Like Endosymbionts in Ticks.</title>
        <authorList>
            <person name="Gottlieb Y."/>
            <person name="Lalzar I."/>
            <person name="Klasson L."/>
        </authorList>
    </citation>
    <scope>NUCLEOTIDE SEQUENCE [LARGE SCALE GENOMIC DNA]</scope>
    <source>
        <strain evidence="2 3">CRt</strain>
    </source>
</reference>
<dbReference type="RefSeq" id="WP_048875036.1">
    <property type="nucleotide sequence ID" value="NZ_CP011126.1"/>
</dbReference>
<evidence type="ECO:0000313" key="1">
    <source>
        <dbReference type="EMBL" id="AKQ33382.1"/>
    </source>
</evidence>
<name>A0ABM5UUB9_9COXI</name>
<evidence type="ECO:0000313" key="3">
    <source>
        <dbReference type="Proteomes" id="UP000063965"/>
    </source>
</evidence>
<dbReference type="SUPFAM" id="SSF51735">
    <property type="entry name" value="NAD(P)-binding Rossmann-fold domains"/>
    <property type="match status" value="1"/>
</dbReference>
<dbReference type="Gene3D" id="3.40.50.720">
    <property type="entry name" value="NAD(P)-binding Rossmann-like Domain"/>
    <property type="match status" value="1"/>
</dbReference>